<proteinExistence type="predicted"/>
<accession>A0A1T2KYI0</accession>
<evidence type="ECO:0000313" key="2">
    <source>
        <dbReference type="EMBL" id="OOZ37892.1"/>
    </source>
</evidence>
<sequence>MLPEGVINLEQNLPRQETRLLAANANPVAHKAPHPALIDLLLQATSEIHGRGGWFEQAGQLPSPEYLVFPLSKEAKRFYEFGPPLLQRYLPFWAATLVDRLKVMLLPLLALMIPLFKLMPPLYPWRIRSRIYRWYREVLEIDRHTDTPESKIEVAIADLDTIDREVSKVSVPLSFAEELYDLRLHIGLVREKLERLRSDR</sequence>
<dbReference type="EMBL" id="MPRJ01000001">
    <property type="protein sequence ID" value="OOZ37892.1"/>
    <property type="molecule type" value="Genomic_DNA"/>
</dbReference>
<organism evidence="2 3">
    <name type="scientific">Solemya velesiana gill symbiont</name>
    <dbReference type="NCBI Taxonomy" id="1918948"/>
    <lineage>
        <taxon>Bacteria</taxon>
        <taxon>Pseudomonadati</taxon>
        <taxon>Pseudomonadota</taxon>
        <taxon>Gammaproteobacteria</taxon>
        <taxon>sulfur-oxidizing symbionts</taxon>
    </lineage>
</organism>
<evidence type="ECO:0000313" key="3">
    <source>
        <dbReference type="Proteomes" id="UP000190896"/>
    </source>
</evidence>
<comment type="caution">
    <text evidence="2">The sequence shown here is derived from an EMBL/GenBank/DDBJ whole genome shotgun (WGS) entry which is preliminary data.</text>
</comment>
<keyword evidence="1" id="KW-1133">Transmembrane helix</keyword>
<name>A0A1T2KYI0_9GAMM</name>
<evidence type="ECO:0008006" key="4">
    <source>
        <dbReference type="Google" id="ProtNLM"/>
    </source>
</evidence>
<dbReference type="Proteomes" id="UP000190896">
    <property type="component" value="Unassembled WGS sequence"/>
</dbReference>
<protein>
    <recommendedName>
        <fullName evidence="4">C4-dicarboxylate ABC transporter substrate-binding protein</fullName>
    </recommendedName>
</protein>
<keyword evidence="1" id="KW-0812">Transmembrane</keyword>
<dbReference type="AlphaFoldDB" id="A0A1T2KYI0"/>
<evidence type="ECO:0000256" key="1">
    <source>
        <dbReference type="SAM" id="Phobius"/>
    </source>
</evidence>
<keyword evidence="3" id="KW-1185">Reference proteome</keyword>
<keyword evidence="1" id="KW-0472">Membrane</keyword>
<reference evidence="2 3" key="1">
    <citation type="submission" date="2016-11" db="EMBL/GenBank/DDBJ databases">
        <title>Mixed transmission modes and dynamic genome evolution in an obligate animal-bacterial symbiosis.</title>
        <authorList>
            <person name="Russell S.L."/>
            <person name="Corbett-Detig R.B."/>
            <person name="Cavanaugh C.M."/>
        </authorList>
    </citation>
    <scope>NUCLEOTIDE SEQUENCE [LARGE SCALE GENOMIC DNA]</scope>
    <source>
        <strain evidence="2">Se-Cadez</strain>
    </source>
</reference>
<gene>
    <name evidence="2" type="ORF">BOW51_00345</name>
</gene>
<dbReference type="RefSeq" id="WP_245831900.1">
    <property type="nucleotide sequence ID" value="NZ_MPRJ01000001.1"/>
</dbReference>
<feature type="transmembrane region" description="Helical" evidence="1">
    <location>
        <begin position="103"/>
        <end position="123"/>
    </location>
</feature>